<keyword evidence="6" id="KW-0507">mRNA processing</keyword>
<organism evidence="9 10">
    <name type="scientific">Gasterosteus aculeatus aculeatus</name>
    <name type="common">three-spined stickleback</name>
    <dbReference type="NCBI Taxonomy" id="481459"/>
    <lineage>
        <taxon>Eukaryota</taxon>
        <taxon>Metazoa</taxon>
        <taxon>Chordata</taxon>
        <taxon>Craniata</taxon>
        <taxon>Vertebrata</taxon>
        <taxon>Euteleostomi</taxon>
        <taxon>Actinopterygii</taxon>
        <taxon>Neopterygii</taxon>
        <taxon>Teleostei</taxon>
        <taxon>Neoteleostei</taxon>
        <taxon>Acanthomorphata</taxon>
        <taxon>Eupercaria</taxon>
        <taxon>Perciformes</taxon>
        <taxon>Cottioidei</taxon>
        <taxon>Gasterosteales</taxon>
        <taxon>Gasterosteidae</taxon>
        <taxon>Gasterosteus</taxon>
    </lineage>
</organism>
<dbReference type="GO" id="GO:0003723">
    <property type="term" value="F:RNA binding"/>
    <property type="evidence" value="ECO:0007669"/>
    <property type="project" value="UniProtKB-KW"/>
</dbReference>
<dbReference type="Gene3D" id="3.40.50.150">
    <property type="entry name" value="Vaccinia Virus protein VP39"/>
    <property type="match status" value="1"/>
</dbReference>
<dbReference type="InterPro" id="IPR029063">
    <property type="entry name" value="SAM-dependent_MTases_sf"/>
</dbReference>
<name>A0AAQ4QX17_GASAC</name>
<reference evidence="9 10" key="1">
    <citation type="journal article" date="2021" name="G3 (Bethesda)">
        <title>Improved contiguity of the threespine stickleback genome using long-read sequencing.</title>
        <authorList>
            <person name="Nath S."/>
            <person name="Shaw D.E."/>
            <person name="White M.A."/>
        </authorList>
    </citation>
    <scope>NUCLEOTIDE SEQUENCE [LARGE SCALE GENOMIC DNA]</scope>
    <source>
        <strain evidence="9 10">Lake Benthic</strain>
    </source>
</reference>
<keyword evidence="3" id="KW-0808">Transferase</keyword>
<keyword evidence="6" id="KW-0506">mRNA capping</keyword>
<evidence type="ECO:0000256" key="1">
    <source>
        <dbReference type="ARBA" id="ARBA00011926"/>
    </source>
</evidence>
<dbReference type="InterPro" id="IPR039753">
    <property type="entry name" value="RG7MT1"/>
</dbReference>
<dbReference type="PANTHER" id="PTHR12189:SF2">
    <property type="entry name" value="MRNA CAP GUANINE-N7 METHYLTRANSFERASE"/>
    <property type="match status" value="1"/>
</dbReference>
<keyword evidence="5" id="KW-0694">RNA-binding</keyword>
<dbReference type="AlphaFoldDB" id="A0AAQ4QX17"/>
<protein>
    <recommendedName>
        <fullName evidence="1">mRNA (guanine-N(7))-methyltransferase</fullName>
        <ecNumber evidence="1">2.1.1.56</ecNumber>
    </recommendedName>
</protein>
<comment type="catalytic activity">
    <reaction evidence="7">
        <text>a 5'-end (5'-triphosphoguanosine)-ribonucleoside in mRNA + S-adenosyl-L-methionine = a 5'-end (N(7)-methyl 5'-triphosphoguanosine)-ribonucleoside in mRNA + S-adenosyl-L-homocysteine</text>
        <dbReference type="Rhea" id="RHEA:67008"/>
        <dbReference type="Rhea" id="RHEA-COMP:17166"/>
        <dbReference type="Rhea" id="RHEA-COMP:17167"/>
        <dbReference type="ChEBI" id="CHEBI:57856"/>
        <dbReference type="ChEBI" id="CHEBI:59789"/>
        <dbReference type="ChEBI" id="CHEBI:156461"/>
        <dbReference type="ChEBI" id="CHEBI:167617"/>
        <dbReference type="EC" id="2.1.1.56"/>
    </reaction>
</comment>
<dbReference type="SUPFAM" id="SSF53335">
    <property type="entry name" value="S-adenosyl-L-methionine-dependent methyltransferases"/>
    <property type="match status" value="1"/>
</dbReference>
<dbReference type="Ensembl" id="ENSGACT00000040602.1">
    <property type="protein sequence ID" value="ENSGACP00000054937.1"/>
    <property type="gene ID" value="ENSGACG00000028867.1"/>
</dbReference>
<keyword evidence="10" id="KW-1185">Reference proteome</keyword>
<dbReference type="Proteomes" id="UP000007635">
    <property type="component" value="Chromosome XIII"/>
</dbReference>
<keyword evidence="4" id="KW-0949">S-adenosyl-L-methionine</keyword>
<dbReference type="GO" id="GO:0005634">
    <property type="term" value="C:nucleus"/>
    <property type="evidence" value="ECO:0007669"/>
    <property type="project" value="TreeGrafter"/>
</dbReference>
<dbReference type="PANTHER" id="PTHR12189">
    <property type="entry name" value="MRNA GUANINE-7- METHYLTRANSFERASE"/>
    <property type="match status" value="1"/>
</dbReference>
<dbReference type="CDD" id="cd02440">
    <property type="entry name" value="AdoMet_MTases"/>
    <property type="match status" value="1"/>
</dbReference>
<evidence type="ECO:0000259" key="8">
    <source>
        <dbReference type="PROSITE" id="PS51562"/>
    </source>
</evidence>
<evidence type="ECO:0000256" key="2">
    <source>
        <dbReference type="ARBA" id="ARBA00022603"/>
    </source>
</evidence>
<reference evidence="9" key="2">
    <citation type="submission" date="2025-08" db="UniProtKB">
        <authorList>
            <consortium name="Ensembl"/>
        </authorList>
    </citation>
    <scope>IDENTIFICATION</scope>
</reference>
<dbReference type="GO" id="GO:0004482">
    <property type="term" value="F:mRNA 5'-cap (guanine-N7-)-methyltransferase activity"/>
    <property type="evidence" value="ECO:0007669"/>
    <property type="project" value="UniProtKB-EC"/>
</dbReference>
<keyword evidence="2" id="KW-0489">Methyltransferase</keyword>
<evidence type="ECO:0000256" key="6">
    <source>
        <dbReference type="ARBA" id="ARBA00023042"/>
    </source>
</evidence>
<proteinExistence type="predicted"/>
<evidence type="ECO:0000256" key="4">
    <source>
        <dbReference type="ARBA" id="ARBA00022691"/>
    </source>
</evidence>
<feature type="domain" description="MRNA cap 0 methyltransferase" evidence="8">
    <location>
        <begin position="1"/>
        <end position="144"/>
    </location>
</feature>
<dbReference type="EC" id="2.1.1.56" evidence="1"/>
<dbReference type="GeneTree" id="ENSGT00390000002368"/>
<dbReference type="Pfam" id="PF03291">
    <property type="entry name" value="mRNA_G-N7_MeTrfase"/>
    <property type="match status" value="1"/>
</dbReference>
<evidence type="ECO:0000256" key="3">
    <source>
        <dbReference type="ARBA" id="ARBA00022679"/>
    </source>
</evidence>
<evidence type="ECO:0000313" key="10">
    <source>
        <dbReference type="Proteomes" id="UP000007635"/>
    </source>
</evidence>
<accession>A0AAQ4QX17</accession>
<evidence type="ECO:0000256" key="5">
    <source>
        <dbReference type="ARBA" id="ARBA00022884"/>
    </source>
</evidence>
<dbReference type="InterPro" id="IPR004971">
    <property type="entry name" value="mRNA_G-N7_MeTrfase_dom"/>
</dbReference>
<dbReference type="PROSITE" id="PS51562">
    <property type="entry name" value="RNA_CAP0_MT"/>
    <property type="match status" value="1"/>
</dbReference>
<evidence type="ECO:0000313" key="9">
    <source>
        <dbReference type="Ensembl" id="ENSGACP00000054937.1"/>
    </source>
</evidence>
<reference evidence="9" key="3">
    <citation type="submission" date="2025-09" db="UniProtKB">
        <authorList>
            <consortium name="Ensembl"/>
        </authorList>
    </citation>
    <scope>IDENTIFICATION</scope>
</reference>
<sequence length="144" mass="15740">MQSGECGSGCRVGPGPGCKLDPIHSQHGEILEQVRGAGPPQQVSVLDLGCGKGGDLQKWRRGGINHLVCADIAGVSVEQCQSRYEDMKKKSHSEKIFSAQFINADCSKVDKHHLDQFTAIAVEQHHLDQFTAIAVEQQHLHQFT</sequence>
<evidence type="ECO:0000256" key="7">
    <source>
        <dbReference type="ARBA" id="ARBA00044712"/>
    </source>
</evidence>